<evidence type="ECO:0000256" key="5">
    <source>
        <dbReference type="ARBA" id="ARBA00022553"/>
    </source>
</evidence>
<dbReference type="PANTHER" id="PTHR43047:SF68">
    <property type="entry name" value="HISTIDINE KINASE 5"/>
    <property type="match status" value="1"/>
</dbReference>
<feature type="domain" description="Histidine kinase" evidence="10">
    <location>
        <begin position="373"/>
        <end position="674"/>
    </location>
</feature>
<dbReference type="GO" id="GO:0005886">
    <property type="term" value="C:plasma membrane"/>
    <property type="evidence" value="ECO:0007669"/>
    <property type="project" value="TreeGrafter"/>
</dbReference>
<feature type="region of interest" description="Disordered" evidence="9">
    <location>
        <begin position="548"/>
        <end position="573"/>
    </location>
</feature>
<dbReference type="SUPFAM" id="SSF55874">
    <property type="entry name" value="ATPase domain of HSP90 chaperone/DNA topoisomerase II/histidine kinase"/>
    <property type="match status" value="1"/>
</dbReference>
<dbReference type="InterPro" id="IPR003661">
    <property type="entry name" value="HisK_dim/P_dom"/>
</dbReference>
<dbReference type="Gene3D" id="1.10.287.130">
    <property type="match status" value="1"/>
</dbReference>
<sequence>METNQPKETDIVLSSTWPEDIIEPGRLFNVERPGADQDILEEVVISKEPATVDFKHLSELMDYSEKGSSQLAYLVKNWEHKQEKAVRLLREELDTLSKQQQEVELKKLEILEEHRIESDGDGGDKRPISTLDENLQYVYHDTPQRKNDVIFEDETLDMHIEYDSTIYWKQRAMHLEKLLEASLQREQVLQEKLHESTENLERQSTPVEELSQLLKRADNFLHFILQNAPVVLGHQDKELRYRFACNQFPSLLEEDFIGKTDVEIFSGSGVKESQEFKREVLYNGIPAKREITFETDLFGYKTFLIYVEPVFNKMGESIGINYMGMDITVQVRKRERMAKLQETMAVQKAKDTELNKTFHIKEEAIRAKQILATMSEEIRSPLSEVVSMAEILSTTKLDKEQQKLSYVIISSSNLVLQLINDILDLSKLDSVMKLESTKFRPREIVKHILQTAAASLQKLLTLEGYVANDVPIEVIGDAPRFRQILTNLISNGIKFTHEGKVGIKVYVIAEPPSAIKQGSDKKISSDQSKVLPNIKEDDKCLSISQSMGDQIGTHRPKDGEDTCGSDTLKNEPNDSIRNEIMMDEDKESLFNTQEKVVWICCDIYDTGIGIPVSAIPTLFKEYMQVGADTAGEDGGTGLSLAICKQLVELMGGHLTLSNKEHCWSTFTFVLPFKVLSVYDSSNDLDEVSDMASHDVLDDANDDDLHPNIFLFPPRSFRRSFD</sequence>
<gene>
    <name evidence="11" type="ORF">OLEA9_A112011</name>
</gene>
<evidence type="ECO:0000256" key="9">
    <source>
        <dbReference type="SAM" id="MobiDB-lite"/>
    </source>
</evidence>
<dbReference type="InterPro" id="IPR005467">
    <property type="entry name" value="His_kinase_dom"/>
</dbReference>
<evidence type="ECO:0000256" key="2">
    <source>
        <dbReference type="ARBA" id="ARBA00004496"/>
    </source>
</evidence>
<name>A0A8S0PME8_OLEEU</name>
<dbReference type="Gene3D" id="3.30.565.10">
    <property type="entry name" value="Histidine kinase-like ATPase, C-terminal domain"/>
    <property type="match status" value="1"/>
</dbReference>
<evidence type="ECO:0000256" key="8">
    <source>
        <dbReference type="SAM" id="Coils"/>
    </source>
</evidence>
<dbReference type="CDD" id="cd00082">
    <property type="entry name" value="HisKA"/>
    <property type="match status" value="1"/>
</dbReference>
<evidence type="ECO:0000313" key="12">
    <source>
        <dbReference type="Proteomes" id="UP000594638"/>
    </source>
</evidence>
<keyword evidence="8" id="KW-0175">Coiled coil</keyword>
<dbReference type="GO" id="GO:0000155">
    <property type="term" value="F:phosphorelay sensor kinase activity"/>
    <property type="evidence" value="ECO:0007669"/>
    <property type="project" value="InterPro"/>
</dbReference>
<comment type="catalytic activity">
    <reaction evidence="1">
        <text>ATP + protein L-histidine = ADP + protein N-phospho-L-histidine.</text>
        <dbReference type="EC" id="2.7.13.3"/>
    </reaction>
</comment>
<dbReference type="SMART" id="SM00388">
    <property type="entry name" value="HisKA"/>
    <property type="match status" value="1"/>
</dbReference>
<dbReference type="GO" id="GO:0009927">
    <property type="term" value="F:histidine phosphotransfer kinase activity"/>
    <property type="evidence" value="ECO:0007669"/>
    <property type="project" value="TreeGrafter"/>
</dbReference>
<dbReference type="Pfam" id="PF00512">
    <property type="entry name" value="HisKA"/>
    <property type="match status" value="1"/>
</dbReference>
<dbReference type="InterPro" id="IPR036097">
    <property type="entry name" value="HisK_dim/P_sf"/>
</dbReference>
<keyword evidence="5" id="KW-0597">Phosphoprotein</keyword>
<dbReference type="SUPFAM" id="SSF55785">
    <property type="entry name" value="PYP-like sensor domain (PAS domain)"/>
    <property type="match status" value="1"/>
</dbReference>
<dbReference type="InterPro" id="IPR003594">
    <property type="entry name" value="HATPase_dom"/>
</dbReference>
<dbReference type="InterPro" id="IPR036890">
    <property type="entry name" value="HATPase_C_sf"/>
</dbReference>
<proteinExistence type="predicted"/>
<keyword evidence="12" id="KW-1185">Reference proteome</keyword>
<evidence type="ECO:0000256" key="7">
    <source>
        <dbReference type="ARBA" id="ARBA00022777"/>
    </source>
</evidence>
<dbReference type="Pfam" id="PF02518">
    <property type="entry name" value="HATPase_c"/>
    <property type="match status" value="1"/>
</dbReference>
<dbReference type="PANTHER" id="PTHR43047">
    <property type="entry name" value="TWO-COMPONENT HISTIDINE PROTEIN KINASE"/>
    <property type="match status" value="1"/>
</dbReference>
<evidence type="ECO:0000256" key="6">
    <source>
        <dbReference type="ARBA" id="ARBA00022679"/>
    </source>
</evidence>
<dbReference type="SMART" id="SM00387">
    <property type="entry name" value="HATPase_c"/>
    <property type="match status" value="1"/>
</dbReference>
<dbReference type="SUPFAM" id="SSF47384">
    <property type="entry name" value="Homodimeric domain of signal transducing histidine kinase"/>
    <property type="match status" value="1"/>
</dbReference>
<dbReference type="InterPro" id="IPR035965">
    <property type="entry name" value="PAS-like_dom_sf"/>
</dbReference>
<dbReference type="EC" id="2.7.13.3" evidence="3"/>
<comment type="subcellular location">
    <subcellularLocation>
        <location evidence="2">Cytoplasm</location>
    </subcellularLocation>
</comment>
<dbReference type="FunFam" id="1.10.287.130:FF:000030">
    <property type="entry name" value="Putative histidine kinase 5"/>
    <property type="match status" value="1"/>
</dbReference>
<evidence type="ECO:0000259" key="10">
    <source>
        <dbReference type="PROSITE" id="PS50109"/>
    </source>
</evidence>
<organism evidence="11 12">
    <name type="scientific">Olea europaea subsp. europaea</name>
    <dbReference type="NCBI Taxonomy" id="158383"/>
    <lineage>
        <taxon>Eukaryota</taxon>
        <taxon>Viridiplantae</taxon>
        <taxon>Streptophyta</taxon>
        <taxon>Embryophyta</taxon>
        <taxon>Tracheophyta</taxon>
        <taxon>Spermatophyta</taxon>
        <taxon>Magnoliopsida</taxon>
        <taxon>eudicotyledons</taxon>
        <taxon>Gunneridae</taxon>
        <taxon>Pentapetalae</taxon>
        <taxon>asterids</taxon>
        <taxon>lamiids</taxon>
        <taxon>Lamiales</taxon>
        <taxon>Oleaceae</taxon>
        <taxon>Oleeae</taxon>
        <taxon>Olea</taxon>
    </lineage>
</organism>
<dbReference type="AlphaFoldDB" id="A0A8S0PME8"/>
<evidence type="ECO:0000313" key="11">
    <source>
        <dbReference type="EMBL" id="CAA2955465.1"/>
    </source>
</evidence>
<keyword evidence="4" id="KW-0963">Cytoplasm</keyword>
<evidence type="ECO:0000256" key="4">
    <source>
        <dbReference type="ARBA" id="ARBA00022490"/>
    </source>
</evidence>
<protein>
    <recommendedName>
        <fullName evidence="3">histidine kinase</fullName>
        <ecNumber evidence="3">2.7.13.3</ecNumber>
    </recommendedName>
</protein>
<dbReference type="FunFam" id="3.30.450.20:FF:000061">
    <property type="entry name" value="Histidine kinase 5"/>
    <property type="match status" value="1"/>
</dbReference>
<dbReference type="OrthoDB" id="10266508at2759"/>
<dbReference type="PROSITE" id="PS50109">
    <property type="entry name" value="HIS_KIN"/>
    <property type="match status" value="1"/>
</dbReference>
<evidence type="ECO:0000256" key="1">
    <source>
        <dbReference type="ARBA" id="ARBA00000085"/>
    </source>
</evidence>
<dbReference type="PRINTS" id="PR00344">
    <property type="entry name" value="BCTRLSENSOR"/>
</dbReference>
<keyword evidence="7 11" id="KW-0418">Kinase</keyword>
<dbReference type="InterPro" id="IPR004358">
    <property type="entry name" value="Sig_transdc_His_kin-like_C"/>
</dbReference>
<reference evidence="11 12" key="1">
    <citation type="submission" date="2019-12" db="EMBL/GenBank/DDBJ databases">
        <authorList>
            <person name="Alioto T."/>
            <person name="Alioto T."/>
            <person name="Gomez Garrido J."/>
        </authorList>
    </citation>
    <scope>NUCLEOTIDE SEQUENCE [LARGE SCALE GENOMIC DNA]</scope>
</reference>
<dbReference type="EMBL" id="CACTIH010000151">
    <property type="protein sequence ID" value="CAA2955465.1"/>
    <property type="molecule type" value="Genomic_DNA"/>
</dbReference>
<keyword evidence="6" id="KW-0808">Transferase</keyword>
<dbReference type="GO" id="GO:0005737">
    <property type="term" value="C:cytoplasm"/>
    <property type="evidence" value="ECO:0007669"/>
    <property type="project" value="UniProtKB-SubCell"/>
</dbReference>
<accession>A0A8S0PME8</accession>
<dbReference type="Gramene" id="OE9A112011T3">
    <property type="protein sequence ID" value="OE9A112011C3"/>
    <property type="gene ID" value="OE9A112011"/>
</dbReference>
<dbReference type="Gene3D" id="3.30.450.20">
    <property type="entry name" value="PAS domain"/>
    <property type="match status" value="1"/>
</dbReference>
<comment type="caution">
    <text evidence="11">The sequence shown here is derived from an EMBL/GenBank/DDBJ whole genome shotgun (WGS) entry which is preliminary data.</text>
</comment>
<evidence type="ECO:0000256" key="3">
    <source>
        <dbReference type="ARBA" id="ARBA00012438"/>
    </source>
</evidence>
<feature type="coiled-coil region" evidence="8">
    <location>
        <begin position="79"/>
        <end position="106"/>
    </location>
</feature>
<dbReference type="Proteomes" id="UP000594638">
    <property type="component" value="Unassembled WGS sequence"/>
</dbReference>